<reference evidence="1" key="2">
    <citation type="journal article" date="2023" name="Int. J. Mol. Sci.">
        <title>De Novo Assembly and Annotation of 11 Diverse Shrub Willow (Salix) Genomes Reveals Novel Gene Organization in Sex-Linked Regions.</title>
        <authorList>
            <person name="Hyden B."/>
            <person name="Feng K."/>
            <person name="Yates T.B."/>
            <person name="Jawdy S."/>
            <person name="Cereghino C."/>
            <person name="Smart L.B."/>
            <person name="Muchero W."/>
        </authorList>
    </citation>
    <scope>NUCLEOTIDE SEQUENCE</scope>
    <source>
        <tissue evidence="1">Shoot tip</tissue>
    </source>
</reference>
<evidence type="ECO:0000313" key="2">
    <source>
        <dbReference type="Proteomes" id="UP001141253"/>
    </source>
</evidence>
<dbReference type="Proteomes" id="UP001141253">
    <property type="component" value="Chromosome 1"/>
</dbReference>
<gene>
    <name evidence="1" type="ORF">OIU77_022863</name>
</gene>
<accession>A0ABQ9C535</accession>
<proteinExistence type="predicted"/>
<comment type="caution">
    <text evidence="1">The sequence shown here is derived from an EMBL/GenBank/DDBJ whole genome shotgun (WGS) entry which is preliminary data.</text>
</comment>
<name>A0ABQ9C535_9ROSI</name>
<organism evidence="1 2">
    <name type="scientific">Salix suchowensis</name>
    <dbReference type="NCBI Taxonomy" id="1278906"/>
    <lineage>
        <taxon>Eukaryota</taxon>
        <taxon>Viridiplantae</taxon>
        <taxon>Streptophyta</taxon>
        <taxon>Embryophyta</taxon>
        <taxon>Tracheophyta</taxon>
        <taxon>Spermatophyta</taxon>
        <taxon>Magnoliopsida</taxon>
        <taxon>eudicotyledons</taxon>
        <taxon>Gunneridae</taxon>
        <taxon>Pentapetalae</taxon>
        <taxon>rosids</taxon>
        <taxon>fabids</taxon>
        <taxon>Malpighiales</taxon>
        <taxon>Salicaceae</taxon>
        <taxon>Saliceae</taxon>
        <taxon>Salix</taxon>
    </lineage>
</organism>
<reference evidence="1" key="1">
    <citation type="submission" date="2022-10" db="EMBL/GenBank/DDBJ databases">
        <authorList>
            <person name="Hyden B.L."/>
            <person name="Feng K."/>
            <person name="Yates T."/>
            <person name="Jawdy S."/>
            <person name="Smart L.B."/>
            <person name="Muchero W."/>
        </authorList>
    </citation>
    <scope>NUCLEOTIDE SEQUENCE</scope>
    <source>
        <tissue evidence="1">Shoot tip</tissue>
    </source>
</reference>
<sequence length="101" mass="11264">MEVKEEHVLDRIQRYLAGGLRATVSLIRLSFHRICSSLSQKLEHSKGISNVGFTVASKVADDEQSQRYKPRDIGFGVNSPMFVLPNSGCINQLTLIYPGSR</sequence>
<evidence type="ECO:0000313" key="1">
    <source>
        <dbReference type="EMBL" id="KAJ6393492.1"/>
    </source>
</evidence>
<keyword evidence="2" id="KW-1185">Reference proteome</keyword>
<dbReference type="EMBL" id="JAPFFI010000005">
    <property type="protein sequence ID" value="KAJ6393492.1"/>
    <property type="molecule type" value="Genomic_DNA"/>
</dbReference>
<protein>
    <submittedName>
        <fullName evidence="1">Uncharacterized protein</fullName>
    </submittedName>
</protein>